<organism evidence="2 3">
    <name type="scientific">Maudiozyma exigua</name>
    <name type="common">Yeast</name>
    <name type="synonym">Kazachstania exigua</name>
    <dbReference type="NCBI Taxonomy" id="34358"/>
    <lineage>
        <taxon>Eukaryota</taxon>
        <taxon>Fungi</taxon>
        <taxon>Dikarya</taxon>
        <taxon>Ascomycota</taxon>
        <taxon>Saccharomycotina</taxon>
        <taxon>Saccharomycetes</taxon>
        <taxon>Saccharomycetales</taxon>
        <taxon>Saccharomycetaceae</taxon>
        <taxon>Maudiozyma</taxon>
    </lineage>
</organism>
<dbReference type="AlphaFoldDB" id="A0A9P6W4Q7"/>
<sequence>MTVALDNSAVSFLLIYNDWKNNKEKYTLASTIQGIKDHNDDTPERSRDNLPPNTRRHEINQIDRTHKYQKFRHNSENKNYLPRNIKNTDNKTDAISTANQHQTNIHLIEDNSNTTGTENATQNDSTTSQVDNTTFQDNPPWN</sequence>
<reference evidence="2 3" key="1">
    <citation type="submission" date="2020-11" db="EMBL/GenBank/DDBJ databases">
        <title>Kefir isolates.</title>
        <authorList>
            <person name="Marcisauskas S."/>
            <person name="Kim Y."/>
            <person name="Blasche S."/>
        </authorList>
    </citation>
    <scope>NUCLEOTIDE SEQUENCE [LARGE SCALE GENOMIC DNA]</scope>
    <source>
        <strain evidence="2 3">OG2</strain>
    </source>
</reference>
<evidence type="ECO:0000313" key="3">
    <source>
        <dbReference type="Proteomes" id="UP000750334"/>
    </source>
</evidence>
<accession>A0A9P6W4Q7</accession>
<protein>
    <submittedName>
        <fullName evidence="2">Uncharacterized protein</fullName>
    </submittedName>
</protein>
<feature type="compositionally biased region" description="Basic and acidic residues" evidence="1">
    <location>
        <begin position="35"/>
        <end position="48"/>
    </location>
</feature>
<evidence type="ECO:0000256" key="1">
    <source>
        <dbReference type="SAM" id="MobiDB-lite"/>
    </source>
</evidence>
<comment type="caution">
    <text evidence="2">The sequence shown here is derived from an EMBL/GenBank/DDBJ whole genome shotgun (WGS) entry which is preliminary data.</text>
</comment>
<gene>
    <name evidence="2" type="ORF">C6P45_001078</name>
</gene>
<feature type="region of interest" description="Disordered" evidence="1">
    <location>
        <begin position="97"/>
        <end position="142"/>
    </location>
</feature>
<feature type="region of interest" description="Disordered" evidence="1">
    <location>
        <begin position="35"/>
        <end position="56"/>
    </location>
</feature>
<evidence type="ECO:0000313" key="2">
    <source>
        <dbReference type="EMBL" id="KAG0662569.1"/>
    </source>
</evidence>
<dbReference type="Proteomes" id="UP000750334">
    <property type="component" value="Unassembled WGS sequence"/>
</dbReference>
<proteinExistence type="predicted"/>
<keyword evidence="3" id="KW-1185">Reference proteome</keyword>
<dbReference type="EMBL" id="PUHR01000144">
    <property type="protein sequence ID" value="KAG0662569.1"/>
    <property type="molecule type" value="Genomic_DNA"/>
</dbReference>
<name>A0A9P6W4Q7_MAUEX</name>